<gene>
    <name evidence="4" type="ORF">CDA63_08455</name>
</gene>
<dbReference type="NCBIfam" id="TIGR04183">
    <property type="entry name" value="Por_Secre_tail"/>
    <property type="match status" value="1"/>
</dbReference>
<dbReference type="InterPro" id="IPR045829">
    <property type="entry name" value="PKD_6"/>
</dbReference>
<feature type="chain" id="PRO_5012670400" evidence="1">
    <location>
        <begin position="26"/>
        <end position="619"/>
    </location>
</feature>
<evidence type="ECO:0000259" key="3">
    <source>
        <dbReference type="Pfam" id="PF19408"/>
    </source>
</evidence>
<proteinExistence type="predicted"/>
<dbReference type="Proteomes" id="UP000197277">
    <property type="component" value="Unassembled WGS sequence"/>
</dbReference>
<dbReference type="OrthoDB" id="881743at2"/>
<name>A0A246FLK1_9BACT</name>
<feature type="domain" description="PKD-like" evidence="3">
    <location>
        <begin position="354"/>
        <end position="422"/>
    </location>
</feature>
<evidence type="ECO:0000256" key="1">
    <source>
        <dbReference type="SAM" id="SignalP"/>
    </source>
</evidence>
<protein>
    <submittedName>
        <fullName evidence="4">Uncharacterized protein</fullName>
    </submittedName>
</protein>
<evidence type="ECO:0000313" key="4">
    <source>
        <dbReference type="EMBL" id="OWP63600.1"/>
    </source>
</evidence>
<dbReference type="EMBL" id="NIRR01000010">
    <property type="protein sequence ID" value="OWP63600.1"/>
    <property type="molecule type" value="Genomic_DNA"/>
</dbReference>
<feature type="signal peptide" evidence="1">
    <location>
        <begin position="1"/>
        <end position="25"/>
    </location>
</feature>
<reference evidence="4 5" key="1">
    <citation type="submission" date="2017-06" db="EMBL/GenBank/DDBJ databases">
        <title>Hymenobacter amundsenii sp. nov. isolated from regoliths in Antarctica.</title>
        <authorList>
            <person name="Sedlacek I."/>
            <person name="Kralova S."/>
            <person name="Pantucek R."/>
            <person name="Svec P."/>
            <person name="Holochova P."/>
            <person name="Stankova E."/>
            <person name="Vrbovska V."/>
            <person name="Busse H.-J."/>
        </authorList>
    </citation>
    <scope>NUCLEOTIDE SEQUENCE [LARGE SCALE GENOMIC DNA]</scope>
    <source>
        <strain evidence="4 5">CCM 8682</strain>
    </source>
</reference>
<keyword evidence="1" id="KW-0732">Signal</keyword>
<dbReference type="Pfam" id="PF18962">
    <property type="entry name" value="Por_Secre_tail"/>
    <property type="match status" value="1"/>
</dbReference>
<dbReference type="Pfam" id="PF19408">
    <property type="entry name" value="PKD_6"/>
    <property type="match status" value="1"/>
</dbReference>
<organism evidence="4 5">
    <name type="scientific">Hymenobacter amundsenii</name>
    <dbReference type="NCBI Taxonomy" id="2006685"/>
    <lineage>
        <taxon>Bacteria</taxon>
        <taxon>Pseudomonadati</taxon>
        <taxon>Bacteroidota</taxon>
        <taxon>Cytophagia</taxon>
        <taxon>Cytophagales</taxon>
        <taxon>Hymenobacteraceae</taxon>
        <taxon>Hymenobacter</taxon>
    </lineage>
</organism>
<evidence type="ECO:0000313" key="5">
    <source>
        <dbReference type="Proteomes" id="UP000197277"/>
    </source>
</evidence>
<dbReference type="AlphaFoldDB" id="A0A246FLK1"/>
<evidence type="ECO:0000259" key="2">
    <source>
        <dbReference type="Pfam" id="PF18962"/>
    </source>
</evidence>
<keyword evidence="5" id="KW-1185">Reference proteome</keyword>
<sequence>MKTLSTLSSRLILLLLLLISNLVDAQSISIIGETGDSRPVCPGKEYVYSANLANSGGCGYSWNVVGGTIKGNTNSPIITVVWADVPTTSNNRTSIGVTTSGCSNPSSIQSSPVTPVFVLSLSQAQPGPIAVSGDITFGNNGSGSVTLTVPLVALPSPPNTATIYASAYLWTIPAGWRFPNGALSDGGTPQLIKGSSANSIRVTPSADGGGAVIVQAASTLCDPNTVSSRSLAVSTTITRTLPTLTIISNKTPQGGNINLFCGQPLENEQVRAATSNLPAGGTFSNYTFSVSGVVRSSCCLNTATPGLYLSGTGTGTIGLTTTYTRNGASTTITANPITVTVASQTATPEFTEYGDMCLGTSRTFAVAPVPGATSYTWTLPANFVGPTTVTTTEPRLLATAPTTGGCNFCFVQVAANANGCPAGVASAPLNYGGMSVRISTPYGLPSEVCRDTEVTYEANVSDRPNLPNLPQLVYTWTVDGVIVAQGPTEARISVLSPPPGQQTSIRVDVEDGGCSRSTFDAVGLQSVSRLSSGEYCAEFSMYRQSTSLAYPNPADATVTLEQAPGATITIFNSQGQPMYEGKANKEAVRIDTRAWPAGLYFVQRRQGNTIERQQLQIKH</sequence>
<feature type="domain" description="Secretion system C-terminal sorting" evidence="2">
    <location>
        <begin position="550"/>
        <end position="610"/>
    </location>
</feature>
<accession>A0A246FLK1</accession>
<dbReference type="InterPro" id="IPR026444">
    <property type="entry name" value="Secre_tail"/>
</dbReference>
<comment type="caution">
    <text evidence="4">The sequence shown here is derived from an EMBL/GenBank/DDBJ whole genome shotgun (WGS) entry which is preliminary data.</text>
</comment>